<evidence type="ECO:0000313" key="1">
    <source>
        <dbReference type="EMBL" id="AUX80583.1"/>
    </source>
</evidence>
<evidence type="ECO:0000313" key="2">
    <source>
        <dbReference type="Proteomes" id="UP000239340"/>
    </source>
</evidence>
<keyword evidence="1" id="KW-0614">Plasmid</keyword>
<sequence>MTGFVFAGPPAEEGAVDLLTACGRQLQPVIQAIVQSAVAAGWCEEDVLLSLVDVTWDMYEQRRGDDEPAS</sequence>
<organism evidence="1 2">
    <name type="scientific">Rhizobium fredii</name>
    <name type="common">Sinorhizobium fredii</name>
    <dbReference type="NCBI Taxonomy" id="380"/>
    <lineage>
        <taxon>Bacteria</taxon>
        <taxon>Pseudomonadati</taxon>
        <taxon>Pseudomonadota</taxon>
        <taxon>Alphaproteobacteria</taxon>
        <taxon>Hyphomicrobiales</taxon>
        <taxon>Rhizobiaceae</taxon>
        <taxon>Sinorhizobium/Ensifer group</taxon>
        <taxon>Sinorhizobium</taxon>
    </lineage>
</organism>
<dbReference type="EMBL" id="CP024310">
    <property type="protein sequence ID" value="AUX80583.1"/>
    <property type="molecule type" value="Genomic_DNA"/>
</dbReference>
<reference evidence="1 2" key="1">
    <citation type="submission" date="2017-10" db="EMBL/GenBank/DDBJ databases">
        <title>Analysis of the genome sequences of Rhizobium populations associated to common bean (phaseolus vulgaris).</title>
        <authorList>
            <person name="Bustos P."/>
            <person name="Santamaria R.I."/>
            <person name="Miranda-Sanchez F."/>
            <person name="Perez-Carrascal O."/>
            <person name="Juarez S."/>
            <person name="Lozano L."/>
            <person name="Martinez-Flores I."/>
            <person name="Vinuesa P."/>
            <person name="Martinez-Romero E."/>
            <person name="Cevallos M.A."/>
            <person name="Romero D."/>
            <person name="Davila G."/>
            <person name="Gonzalez V."/>
        </authorList>
    </citation>
    <scope>NUCLEOTIDE SEQUENCE [LARGE SCALE GENOMIC DNA]</scope>
    <source>
        <strain evidence="1 2">NXT3</strain>
        <plasmid evidence="2">Plasmid psfrenxt3c</plasmid>
    </source>
</reference>
<name>A0A2L0HGI8_RHIFR</name>
<protein>
    <submittedName>
        <fullName evidence="1">Uncharacterized protein</fullName>
    </submittedName>
</protein>
<dbReference type="AlphaFoldDB" id="A0A2L0HGI8"/>
<proteinExistence type="predicted"/>
<gene>
    <name evidence="1" type="ORF">NXT3_PC01434</name>
</gene>
<accession>A0A2L0HGI8</accession>
<geneLocation type="plasmid" evidence="2">
    <name>psfrenxt3c</name>
</geneLocation>
<dbReference type="Proteomes" id="UP000239340">
    <property type="component" value="Plasmid pSfreNXT3c"/>
</dbReference>